<sequence>MRIHPVVSVIFKFTLILCSQHSFADEIKIAADPWCPFSCESTNEKPGVFLDVAKKVFAAHGHQVTYEKVNWARAVSDTRNGKFVAIVGALKLDAPDFIFPEESFIDQKSCFYVSKGSAWRYKDISSLSNVLLGAVQDYTYGEPLDAYIARKKNDSARIDFVAGVGTTAKLLKKMADLRNDVIVEDKSVVDYNLKNNRDLQGIKMQLAGCLPSAPMYIAFSPRNPKSKEYAKIFSEGLRKMRKTKELEAIFQSYGISREKP</sequence>
<name>A0ABT6DPM0_9BACT</name>
<keyword evidence="3" id="KW-1185">Reference proteome</keyword>
<comment type="caution">
    <text evidence="2">The sequence shown here is derived from an EMBL/GenBank/DDBJ whole genome shotgun (WGS) entry which is preliminary data.</text>
</comment>
<dbReference type="Proteomes" id="UP001152321">
    <property type="component" value="Unassembled WGS sequence"/>
</dbReference>
<dbReference type="PANTHER" id="PTHR35936">
    <property type="entry name" value="MEMBRANE-BOUND LYTIC MUREIN TRANSGLYCOSYLASE F"/>
    <property type="match status" value="1"/>
</dbReference>
<evidence type="ECO:0000313" key="2">
    <source>
        <dbReference type="EMBL" id="MDG0817864.1"/>
    </source>
</evidence>
<gene>
    <name evidence="2" type="ORF">NWE73_15895</name>
</gene>
<dbReference type="EMBL" id="JANRMI010000005">
    <property type="protein sequence ID" value="MDG0817864.1"/>
    <property type="molecule type" value="Genomic_DNA"/>
</dbReference>
<feature type="chain" id="PRO_5045054167" evidence="1">
    <location>
        <begin position="25"/>
        <end position="260"/>
    </location>
</feature>
<reference evidence="2" key="1">
    <citation type="submission" date="2022-08" db="EMBL/GenBank/DDBJ databases">
        <title>Novel Bdellovibrio Species Isolated from Svalbard: Designation Bdellovibrio svalbardensis.</title>
        <authorList>
            <person name="Mitchell R.J."/>
            <person name="Choi S.Y."/>
        </authorList>
    </citation>
    <scope>NUCLEOTIDE SEQUENCE</scope>
    <source>
        <strain evidence="2">PAP01</strain>
    </source>
</reference>
<dbReference type="PANTHER" id="PTHR35936:SF25">
    <property type="entry name" value="ABC TRANSPORTER SUBSTRATE-BINDING PROTEIN"/>
    <property type="match status" value="1"/>
</dbReference>
<dbReference type="RefSeq" id="WP_277579340.1">
    <property type="nucleotide sequence ID" value="NZ_JANRMI010000005.1"/>
</dbReference>
<proteinExistence type="predicted"/>
<dbReference type="SUPFAM" id="SSF53850">
    <property type="entry name" value="Periplasmic binding protein-like II"/>
    <property type="match status" value="1"/>
</dbReference>
<evidence type="ECO:0000313" key="3">
    <source>
        <dbReference type="Proteomes" id="UP001152321"/>
    </source>
</evidence>
<accession>A0ABT6DPM0</accession>
<dbReference type="Gene3D" id="3.40.190.10">
    <property type="entry name" value="Periplasmic binding protein-like II"/>
    <property type="match status" value="2"/>
</dbReference>
<organism evidence="2 3">
    <name type="scientific">Bdellovibrio svalbardensis</name>
    <dbReference type="NCBI Taxonomy" id="2972972"/>
    <lineage>
        <taxon>Bacteria</taxon>
        <taxon>Pseudomonadati</taxon>
        <taxon>Bdellovibrionota</taxon>
        <taxon>Bdellovibrionia</taxon>
        <taxon>Bdellovibrionales</taxon>
        <taxon>Pseudobdellovibrionaceae</taxon>
        <taxon>Bdellovibrio</taxon>
    </lineage>
</organism>
<keyword evidence="1" id="KW-0732">Signal</keyword>
<evidence type="ECO:0000256" key="1">
    <source>
        <dbReference type="SAM" id="SignalP"/>
    </source>
</evidence>
<feature type="signal peptide" evidence="1">
    <location>
        <begin position="1"/>
        <end position="24"/>
    </location>
</feature>
<protein>
    <submittedName>
        <fullName evidence="2">Transporter substrate-binding domain-containing protein</fullName>
    </submittedName>
</protein>